<comment type="caution">
    <text evidence="1">The sequence shown here is derived from an EMBL/GenBank/DDBJ whole genome shotgun (WGS) entry which is preliminary data.</text>
</comment>
<evidence type="ECO:0000313" key="2">
    <source>
        <dbReference type="Proteomes" id="UP001161064"/>
    </source>
</evidence>
<evidence type="ECO:0000313" key="1">
    <source>
        <dbReference type="EMBL" id="GIU67528.1"/>
    </source>
</evidence>
<name>A0ABQ4PWY7_9PROT</name>
<dbReference type="EMBL" id="BPFZ01000010">
    <property type="protein sequence ID" value="GIU67528.1"/>
    <property type="molecule type" value="Genomic_DNA"/>
</dbReference>
<sequence>MPNAPKTLDRASEKDLQEVADFVRNLALELEQLSESAGMEAVAACLRAAASEARRAKHHDRLVKLGLKPDPQLA</sequence>
<accession>A0ABQ4PWY7</accession>
<protein>
    <submittedName>
        <fullName evidence="1">Uncharacterized protein</fullName>
    </submittedName>
</protein>
<gene>
    <name evidence="1" type="ORF">PsB1_1682</name>
</gene>
<keyword evidence="2" id="KW-1185">Reference proteome</keyword>
<reference evidence="1" key="2">
    <citation type="journal article" date="2023" name="ISME Commun">
        <title>Characterization of a bloom-associated alphaproteobacterial lineage, 'Candidatus Phycosocius': insights into freshwater algal-bacterial interactions.</title>
        <authorList>
            <person name="Tanabe Y."/>
            <person name="Yamaguchi H."/>
            <person name="Yoshida M."/>
            <person name="Kai A."/>
            <person name="Okazaki Y."/>
        </authorList>
    </citation>
    <scope>NUCLEOTIDE SEQUENCE</scope>
    <source>
        <strain evidence="1">BOTRYCO-1</strain>
    </source>
</reference>
<reference evidence="1" key="1">
    <citation type="submission" date="2021-05" db="EMBL/GenBank/DDBJ databases">
        <authorList>
            <person name="Tanabe Y."/>
        </authorList>
    </citation>
    <scope>NUCLEOTIDE SEQUENCE</scope>
    <source>
        <strain evidence="1">BOTRYCO-1</strain>
    </source>
</reference>
<organism evidence="1 2">
    <name type="scientific">Candidatus Phycosocius spiralis</name>
    <dbReference type="NCBI Taxonomy" id="2815099"/>
    <lineage>
        <taxon>Bacteria</taxon>
        <taxon>Pseudomonadati</taxon>
        <taxon>Pseudomonadota</taxon>
        <taxon>Alphaproteobacteria</taxon>
        <taxon>Caulobacterales</taxon>
        <taxon>Caulobacterales incertae sedis</taxon>
        <taxon>Candidatus Phycosocius</taxon>
    </lineage>
</organism>
<dbReference type="Proteomes" id="UP001161064">
    <property type="component" value="Unassembled WGS sequence"/>
</dbReference>
<dbReference type="RefSeq" id="WP_284360458.1">
    <property type="nucleotide sequence ID" value="NZ_BPFZ01000010.1"/>
</dbReference>
<proteinExistence type="predicted"/>